<dbReference type="Pfam" id="PF01648">
    <property type="entry name" value="ACPS"/>
    <property type="match status" value="1"/>
</dbReference>
<protein>
    <submittedName>
        <fullName evidence="5">Phosphopantetheinyl transferase</fullName>
        <ecNumber evidence="5">2.7.8.-</ecNumber>
    </submittedName>
</protein>
<organism evidence="5 6">
    <name type="scientific">Rubidibacter lacunae KORDI 51-2</name>
    <dbReference type="NCBI Taxonomy" id="582515"/>
    <lineage>
        <taxon>Bacteria</taxon>
        <taxon>Bacillati</taxon>
        <taxon>Cyanobacteriota</taxon>
        <taxon>Cyanophyceae</taxon>
        <taxon>Oscillatoriophycideae</taxon>
        <taxon>Chroococcales</taxon>
        <taxon>Aphanothecaceae</taxon>
        <taxon>Rubidibacter</taxon>
    </lineage>
</organism>
<dbReference type="GO" id="GO:0000287">
    <property type="term" value="F:magnesium ion binding"/>
    <property type="evidence" value="ECO:0007669"/>
    <property type="project" value="InterPro"/>
</dbReference>
<dbReference type="InterPro" id="IPR055066">
    <property type="entry name" value="AASDHPPT_N"/>
</dbReference>
<dbReference type="GO" id="GO:0019878">
    <property type="term" value="P:lysine biosynthetic process via aminoadipic acid"/>
    <property type="evidence" value="ECO:0007669"/>
    <property type="project" value="TreeGrafter"/>
</dbReference>
<dbReference type="Pfam" id="PF22624">
    <property type="entry name" value="AASDHPPT_N"/>
    <property type="match status" value="1"/>
</dbReference>
<sequence>MSSRLTATANWQSPTPTTTRAIAPDNIHLWRVGLTRSPAELAACNALLSPNERKRRDRLRGEPLQRRFAIARGILRYLLGRYLKCHPAAIQFGYGDRGKPYLAEPADALQFNLSHSHELALYAIAPPTCRAIGIDVEQLRSRPNADRLARRFFSPREADAIAALAGTRLDRDFLRLWTAKEAYLKATGAGLRGAIEQVEVDLSSPIGQAQLLGADNWTLQELALGNSYIGAVAIRDRDWKFAYWDLDLRDRAEILLVD</sequence>
<name>U5DLH7_9CHRO</name>
<dbReference type="STRING" id="582515.KR51_00008450"/>
<dbReference type="OrthoDB" id="9808281at2"/>
<dbReference type="InterPro" id="IPR037143">
    <property type="entry name" value="4-PPantetheinyl_Trfase_dom_sf"/>
</dbReference>
<dbReference type="EC" id="2.7.8.-" evidence="5"/>
<keyword evidence="2 5" id="KW-0808">Transferase</keyword>
<proteinExistence type="inferred from homology"/>
<dbReference type="RefSeq" id="WP_022604982.1">
    <property type="nucleotide sequence ID" value="NZ_ASSJ01000017.1"/>
</dbReference>
<feature type="domain" description="4'-phosphopantetheinyl transferase" evidence="3">
    <location>
        <begin position="131"/>
        <end position="208"/>
    </location>
</feature>
<evidence type="ECO:0000259" key="4">
    <source>
        <dbReference type="Pfam" id="PF22624"/>
    </source>
</evidence>
<dbReference type="Proteomes" id="UP000016960">
    <property type="component" value="Unassembled WGS sequence"/>
</dbReference>
<dbReference type="InParanoid" id="U5DLH7"/>
<dbReference type="PANTHER" id="PTHR12215">
    <property type="entry name" value="PHOSPHOPANTETHEINE TRANSFERASE"/>
    <property type="match status" value="1"/>
</dbReference>
<evidence type="ECO:0000256" key="1">
    <source>
        <dbReference type="ARBA" id="ARBA00010990"/>
    </source>
</evidence>
<evidence type="ECO:0000259" key="3">
    <source>
        <dbReference type="Pfam" id="PF01648"/>
    </source>
</evidence>
<dbReference type="SUPFAM" id="SSF56214">
    <property type="entry name" value="4'-phosphopantetheinyl transferase"/>
    <property type="match status" value="2"/>
</dbReference>
<comment type="caution">
    <text evidence="5">The sequence shown here is derived from an EMBL/GenBank/DDBJ whole genome shotgun (WGS) entry which is preliminary data.</text>
</comment>
<dbReference type="PANTHER" id="PTHR12215:SF10">
    <property type="entry name" value="L-AMINOADIPATE-SEMIALDEHYDE DEHYDROGENASE-PHOSPHOPANTETHEINYL TRANSFERASE"/>
    <property type="match status" value="1"/>
</dbReference>
<dbReference type="AlphaFoldDB" id="U5DLH7"/>
<dbReference type="Gene3D" id="3.90.470.20">
    <property type="entry name" value="4'-phosphopantetheinyl transferase domain"/>
    <property type="match status" value="2"/>
</dbReference>
<keyword evidence="6" id="KW-1185">Reference proteome</keyword>
<dbReference type="GO" id="GO:0005829">
    <property type="term" value="C:cytosol"/>
    <property type="evidence" value="ECO:0007669"/>
    <property type="project" value="TreeGrafter"/>
</dbReference>
<feature type="domain" description="4'-phosphopantetheinyl transferase N-terminal" evidence="4">
    <location>
        <begin position="38"/>
        <end position="123"/>
    </location>
</feature>
<comment type="similarity">
    <text evidence="1">Belongs to the P-Pant transferase superfamily. Gsp/Sfp/HetI/AcpT family.</text>
</comment>
<gene>
    <name evidence="5" type="ORF">KR51_00008450</name>
</gene>
<dbReference type="GO" id="GO:0008897">
    <property type="term" value="F:holo-[acyl-carrier-protein] synthase activity"/>
    <property type="evidence" value="ECO:0007669"/>
    <property type="project" value="InterPro"/>
</dbReference>
<evidence type="ECO:0000313" key="5">
    <source>
        <dbReference type="EMBL" id="ERN42526.1"/>
    </source>
</evidence>
<dbReference type="PATRIC" id="fig|582515.4.peg.947"/>
<dbReference type="eggNOG" id="COG2091">
    <property type="taxonomic scope" value="Bacteria"/>
</dbReference>
<dbReference type="EMBL" id="ASSJ01000017">
    <property type="protein sequence ID" value="ERN42526.1"/>
    <property type="molecule type" value="Genomic_DNA"/>
</dbReference>
<evidence type="ECO:0000313" key="6">
    <source>
        <dbReference type="Proteomes" id="UP000016960"/>
    </source>
</evidence>
<accession>U5DLH7</accession>
<dbReference type="FunCoup" id="U5DLH7">
    <property type="interactions" value="133"/>
</dbReference>
<dbReference type="InterPro" id="IPR050559">
    <property type="entry name" value="P-Pant_transferase_sf"/>
</dbReference>
<dbReference type="InterPro" id="IPR008278">
    <property type="entry name" value="4-PPantetheinyl_Trfase_dom"/>
</dbReference>
<reference evidence="5 6" key="1">
    <citation type="submission" date="2013-05" db="EMBL/GenBank/DDBJ databases">
        <title>Draft genome sequence of Rubidibacter lacunae KORDI 51-2.</title>
        <authorList>
            <person name="Choi D.H."/>
            <person name="Noh J.H."/>
            <person name="Kwon K.-K."/>
            <person name="Lee J.-H."/>
            <person name="Ryu J.-Y."/>
        </authorList>
    </citation>
    <scope>NUCLEOTIDE SEQUENCE [LARGE SCALE GENOMIC DNA]</scope>
    <source>
        <strain evidence="5 6">KORDI 51-2</strain>
    </source>
</reference>
<evidence type="ECO:0000256" key="2">
    <source>
        <dbReference type="ARBA" id="ARBA00022679"/>
    </source>
</evidence>